<accession>A0A835SGZ8</accession>
<evidence type="ECO:0000313" key="4">
    <source>
        <dbReference type="EMBL" id="KAG2426819.1"/>
    </source>
</evidence>
<dbReference type="PANTHER" id="PTHR45856:SF11">
    <property type="entry name" value="FUNGAL LIPASE-LIKE DOMAIN-CONTAINING PROTEIN"/>
    <property type="match status" value="1"/>
</dbReference>
<dbReference type="GO" id="GO:0006629">
    <property type="term" value="P:lipid metabolic process"/>
    <property type="evidence" value="ECO:0007669"/>
    <property type="project" value="InterPro"/>
</dbReference>
<dbReference type="InterPro" id="IPR051218">
    <property type="entry name" value="Sec_MonoDiacylglyc_Lipase"/>
</dbReference>
<dbReference type="PANTHER" id="PTHR45856">
    <property type="entry name" value="ALPHA/BETA-HYDROLASES SUPERFAMILY PROTEIN"/>
    <property type="match status" value="1"/>
</dbReference>
<evidence type="ECO:0000256" key="2">
    <source>
        <dbReference type="SAM" id="SignalP"/>
    </source>
</evidence>
<gene>
    <name evidence="4" type="ORF">HXX76_012871</name>
</gene>
<sequence length="550" mass="57471">MAPRTALQLGAASAALVVMLAVAPAAVSATWVPNPSCVAGSTCTSANTCLSATAVNSSTPCGTGFMQVAYTTVYNSCYWTSCWYGGCPSGYVETDSWYCGIAFQEYCCKEAAVYTCRQTLNCIAYPDPPSPRPPSPFPPSPPPSPPPPPPPSNWAAFANGAWVGSATTNSSAMAYVAGILARSMYVGRMGFSSDPGALAFGAAYHSRIVARLGGIATTVQYWQQSTEVALVETPTSFILVTRGSEQATDWFSTNLNIGWTYTTIFGPGVYVWTGFANALTVNEQALRNLVATTYAAGTTQPRKPLWFAGHSLGGGMSFLFAHYVRARMNIVPQGIYTFGAPNVGYSDWAAAYQPLLASRTYLNEADGDAVVGQPPWPYNDADTPGTRTALTACPNAAAYNAAIAAGHRRSALTGAAAGLTAAEYAAGAEQVFRGGPLDSAATSSGRKLLAKAPPPRRSSATTTTTLPVVTQPDAEDLGSLDALGSADADSTTTTDTTGSSTSDDAVQTRGDLLGIDQHDIQASYMTDLYYCVLSDAAKAKVPLVGEVNVW</sequence>
<keyword evidence="2" id="KW-0732">Signal</keyword>
<reference evidence="4" key="1">
    <citation type="journal article" date="2020" name="bioRxiv">
        <title>Comparative genomics of Chlamydomonas.</title>
        <authorList>
            <person name="Craig R.J."/>
            <person name="Hasan A.R."/>
            <person name="Ness R.W."/>
            <person name="Keightley P.D."/>
        </authorList>
    </citation>
    <scope>NUCLEOTIDE SEQUENCE</scope>
    <source>
        <strain evidence="4">SAG 7.73</strain>
    </source>
</reference>
<feature type="chain" id="PRO_5032995558" description="Fungal lipase-type domain-containing protein" evidence="2">
    <location>
        <begin position="30"/>
        <end position="550"/>
    </location>
</feature>
<feature type="signal peptide" evidence="2">
    <location>
        <begin position="1"/>
        <end position="29"/>
    </location>
</feature>
<evidence type="ECO:0000256" key="1">
    <source>
        <dbReference type="SAM" id="MobiDB-lite"/>
    </source>
</evidence>
<feature type="compositionally biased region" description="Low complexity" evidence="1">
    <location>
        <begin position="457"/>
        <end position="470"/>
    </location>
</feature>
<proteinExistence type="predicted"/>
<evidence type="ECO:0000259" key="3">
    <source>
        <dbReference type="Pfam" id="PF01764"/>
    </source>
</evidence>
<dbReference type="EMBL" id="JAEHOC010000045">
    <property type="protein sequence ID" value="KAG2426819.1"/>
    <property type="molecule type" value="Genomic_DNA"/>
</dbReference>
<dbReference type="AlphaFoldDB" id="A0A835SGZ8"/>
<dbReference type="SUPFAM" id="SSF53474">
    <property type="entry name" value="alpha/beta-Hydrolases"/>
    <property type="match status" value="1"/>
</dbReference>
<dbReference type="InterPro" id="IPR002921">
    <property type="entry name" value="Fungal_lipase-type"/>
</dbReference>
<protein>
    <recommendedName>
        <fullName evidence="3">Fungal lipase-type domain-containing protein</fullName>
    </recommendedName>
</protein>
<dbReference type="Pfam" id="PF01764">
    <property type="entry name" value="Lipase_3"/>
    <property type="match status" value="1"/>
</dbReference>
<feature type="region of interest" description="Disordered" evidence="1">
    <location>
        <begin position="437"/>
        <end position="506"/>
    </location>
</feature>
<dbReference type="Proteomes" id="UP000650467">
    <property type="component" value="Unassembled WGS sequence"/>
</dbReference>
<evidence type="ECO:0000313" key="5">
    <source>
        <dbReference type="Proteomes" id="UP000650467"/>
    </source>
</evidence>
<dbReference type="InterPro" id="IPR029058">
    <property type="entry name" value="AB_hydrolase_fold"/>
</dbReference>
<feature type="region of interest" description="Disordered" evidence="1">
    <location>
        <begin position="132"/>
        <end position="151"/>
    </location>
</feature>
<keyword evidence="5" id="KW-1185">Reference proteome</keyword>
<feature type="compositionally biased region" description="Low complexity" evidence="1">
    <location>
        <begin position="479"/>
        <end position="504"/>
    </location>
</feature>
<comment type="caution">
    <text evidence="4">The sequence shown here is derived from an EMBL/GenBank/DDBJ whole genome shotgun (WGS) entry which is preliminary data.</text>
</comment>
<name>A0A835SGZ8_CHLIN</name>
<dbReference type="Gene3D" id="3.40.50.1820">
    <property type="entry name" value="alpha/beta hydrolase"/>
    <property type="match status" value="1"/>
</dbReference>
<feature type="domain" description="Fungal lipase-type" evidence="3">
    <location>
        <begin position="239"/>
        <end position="360"/>
    </location>
</feature>
<organism evidence="4 5">
    <name type="scientific">Chlamydomonas incerta</name>
    <dbReference type="NCBI Taxonomy" id="51695"/>
    <lineage>
        <taxon>Eukaryota</taxon>
        <taxon>Viridiplantae</taxon>
        <taxon>Chlorophyta</taxon>
        <taxon>core chlorophytes</taxon>
        <taxon>Chlorophyceae</taxon>
        <taxon>CS clade</taxon>
        <taxon>Chlamydomonadales</taxon>
        <taxon>Chlamydomonadaceae</taxon>
        <taxon>Chlamydomonas</taxon>
    </lineage>
</organism>
<dbReference type="OrthoDB" id="537827at2759"/>